<dbReference type="SUPFAM" id="SSF89796">
    <property type="entry name" value="CoA-transferase family III (CaiB/BaiF)"/>
    <property type="match status" value="1"/>
</dbReference>
<dbReference type="PANTHER" id="PTHR48207">
    <property type="entry name" value="SUCCINATE--HYDROXYMETHYLGLUTARATE COA-TRANSFERASE"/>
    <property type="match status" value="1"/>
</dbReference>
<feature type="region of interest" description="Disordered" evidence="2">
    <location>
        <begin position="339"/>
        <end position="374"/>
    </location>
</feature>
<keyword evidence="4" id="KW-1185">Reference proteome</keyword>
<dbReference type="EMBL" id="WXYQ01000012">
    <property type="protein sequence ID" value="NBG96845.1"/>
    <property type="molecule type" value="Genomic_DNA"/>
</dbReference>
<dbReference type="OrthoDB" id="9806585at2"/>
<organism evidence="3 4">
    <name type="scientific">Pyruvatibacter mobilis</name>
    <dbReference type="NCBI Taxonomy" id="1712261"/>
    <lineage>
        <taxon>Bacteria</taxon>
        <taxon>Pseudomonadati</taxon>
        <taxon>Pseudomonadota</taxon>
        <taxon>Alphaproteobacteria</taxon>
        <taxon>Hyphomicrobiales</taxon>
        <taxon>Parvibaculaceae</taxon>
        <taxon>Pyruvatibacter</taxon>
    </lineage>
</organism>
<dbReference type="Gene3D" id="3.30.1540.10">
    <property type="entry name" value="formyl-coa transferase, domain 3"/>
    <property type="match status" value="1"/>
</dbReference>
<keyword evidence="1 3" id="KW-0808">Transferase</keyword>
<evidence type="ECO:0000256" key="2">
    <source>
        <dbReference type="SAM" id="MobiDB-lite"/>
    </source>
</evidence>
<dbReference type="InterPro" id="IPR044855">
    <property type="entry name" value="CoA-Trfase_III_dom3_sf"/>
</dbReference>
<dbReference type="AlphaFoldDB" id="A0A845QDV3"/>
<sequence>MLEGIRVVELATYIAAPAAAGIMADWGAEVIKVEPLQGDAIRGMFKNVSAANVEGNPIFDMDNRGKRGLAVDLRNPQGAEALKKLVLSADVFITNVRPGGLARAGLDWATLHAEKPELIYASVTGYGLTGEEKDRPGFDMAAFWARSGVANLTAPKGSEPFPLRVGQGDHTTGLATLNGILGALFERTRTGKGRLIEASLLRTGIYSIASDMAIQLRYGRIASTKGRTEAVNALNNFFQCACGTWLCLLTRHSGDIFGPIARAIGRPELAEDERFLTAKSRRANAEVLVTILDEEFSKHDIAEWGRRLDEQDVVWAPVQTLAQVAEDKQAEAAGVFVEIPDGEGGSGKSVGGPVRLPNEDGTTADKVRGPAPAIGQHTEEILRELGYDDASIASMRDAGAIN</sequence>
<evidence type="ECO:0000313" key="4">
    <source>
        <dbReference type="Proteomes" id="UP000470384"/>
    </source>
</evidence>
<gene>
    <name evidence="3" type="ORF">GTQ45_13990</name>
</gene>
<dbReference type="PANTHER" id="PTHR48207:SF3">
    <property type="entry name" value="SUCCINATE--HYDROXYMETHYLGLUTARATE COA-TRANSFERASE"/>
    <property type="match status" value="1"/>
</dbReference>
<reference evidence="3 4" key="1">
    <citation type="journal article" date="2016" name="Int. J. Syst. Evol. Microbiol.">
        <title>Pyruvatibacter mobilis gen. nov., sp. nov., a marine bacterium from the culture broth of Picochlorum sp. 122.</title>
        <authorList>
            <person name="Wang G."/>
            <person name="Tang M."/>
            <person name="Wu H."/>
            <person name="Dai S."/>
            <person name="Li T."/>
            <person name="Chen C."/>
            <person name="He H."/>
            <person name="Fan J."/>
            <person name="Xiang W."/>
            <person name="Li X."/>
        </authorList>
    </citation>
    <scope>NUCLEOTIDE SEQUENCE [LARGE SCALE GENOMIC DNA]</scope>
    <source>
        <strain evidence="3 4">GYP-11</strain>
    </source>
</reference>
<dbReference type="Gene3D" id="3.40.50.10540">
    <property type="entry name" value="Crotonobetainyl-coa:carnitine coa-transferase, domain 1"/>
    <property type="match status" value="1"/>
</dbReference>
<dbReference type="GeneID" id="300654311"/>
<dbReference type="InterPro" id="IPR003673">
    <property type="entry name" value="CoA-Trfase_fam_III"/>
</dbReference>
<dbReference type="InterPro" id="IPR023606">
    <property type="entry name" value="CoA-Trfase_III_dom_1_sf"/>
</dbReference>
<evidence type="ECO:0000256" key="1">
    <source>
        <dbReference type="ARBA" id="ARBA00022679"/>
    </source>
</evidence>
<protein>
    <submittedName>
        <fullName evidence="3">CoA transferase</fullName>
    </submittedName>
</protein>
<dbReference type="GO" id="GO:0008410">
    <property type="term" value="F:CoA-transferase activity"/>
    <property type="evidence" value="ECO:0007669"/>
    <property type="project" value="TreeGrafter"/>
</dbReference>
<name>A0A845QDV3_9HYPH</name>
<dbReference type="InterPro" id="IPR050483">
    <property type="entry name" value="CoA-transferase_III_domain"/>
</dbReference>
<proteinExistence type="predicted"/>
<dbReference type="RefSeq" id="WP_160588855.1">
    <property type="nucleotide sequence ID" value="NZ_BMHN01000001.1"/>
</dbReference>
<evidence type="ECO:0000313" key="3">
    <source>
        <dbReference type="EMBL" id="NBG96845.1"/>
    </source>
</evidence>
<dbReference type="Proteomes" id="UP000470384">
    <property type="component" value="Unassembled WGS sequence"/>
</dbReference>
<dbReference type="Pfam" id="PF02515">
    <property type="entry name" value="CoA_transf_3"/>
    <property type="match status" value="1"/>
</dbReference>
<accession>A0A845QDV3</accession>
<comment type="caution">
    <text evidence="3">The sequence shown here is derived from an EMBL/GenBank/DDBJ whole genome shotgun (WGS) entry which is preliminary data.</text>
</comment>